<dbReference type="EMBL" id="JAWDIQ010000001">
    <property type="protein sequence ID" value="MDY0408786.1"/>
    <property type="molecule type" value="Genomic_DNA"/>
</dbReference>
<protein>
    <recommendedName>
        <fullName evidence="3">Transcriptional regulator</fullName>
    </recommendedName>
</protein>
<evidence type="ECO:0000313" key="2">
    <source>
        <dbReference type="Proteomes" id="UP001275315"/>
    </source>
</evidence>
<organism evidence="1 2">
    <name type="scientific">Paracerasibacillus soli</name>
    <dbReference type="NCBI Taxonomy" id="480284"/>
    <lineage>
        <taxon>Bacteria</taxon>
        <taxon>Bacillati</taxon>
        <taxon>Bacillota</taxon>
        <taxon>Bacilli</taxon>
        <taxon>Bacillales</taxon>
        <taxon>Bacillaceae</taxon>
        <taxon>Paracerasibacillus</taxon>
    </lineage>
</organism>
<dbReference type="InterPro" id="IPR036390">
    <property type="entry name" value="WH_DNA-bd_sf"/>
</dbReference>
<reference evidence="1 2" key="1">
    <citation type="submission" date="2023-10" db="EMBL/GenBank/DDBJ databases">
        <title>Virgibacillus soli CC-YMP-6 genome.</title>
        <authorList>
            <person name="Miliotis G."/>
            <person name="Sengupta P."/>
            <person name="Hameed A."/>
            <person name="Chuvochina M."/>
            <person name="Mcdonagh F."/>
            <person name="Simpson A.C."/>
            <person name="Singh N.K."/>
            <person name="Rekha P.D."/>
            <person name="Raman K."/>
            <person name="Hugenholtz P."/>
            <person name="Venkateswaran K."/>
        </authorList>
    </citation>
    <scope>NUCLEOTIDE SEQUENCE [LARGE SCALE GENOMIC DNA]</scope>
    <source>
        <strain evidence="1 2">CC-YMP-6</strain>
    </source>
</reference>
<gene>
    <name evidence="1" type="ORF">RWD45_09770</name>
</gene>
<dbReference type="Proteomes" id="UP001275315">
    <property type="component" value="Unassembled WGS sequence"/>
</dbReference>
<evidence type="ECO:0000313" key="1">
    <source>
        <dbReference type="EMBL" id="MDY0408786.1"/>
    </source>
</evidence>
<keyword evidence="2" id="KW-1185">Reference proteome</keyword>
<name>A0ABU5CQX8_9BACI</name>
<accession>A0ABU5CQX8</accession>
<comment type="caution">
    <text evidence="1">The sequence shown here is derived from an EMBL/GenBank/DDBJ whole genome shotgun (WGS) entry which is preliminary data.</text>
</comment>
<dbReference type="RefSeq" id="WP_320379493.1">
    <property type="nucleotide sequence ID" value="NZ_JAWDIQ010000001.1"/>
</dbReference>
<sequence>MLDLLEKRMEREKEQVFSSVKEADFVEQIERLVEVQGERGYMMEVEETETGDFIMRNYHCPIANISSNYSQVCHHEMNIYKGLFPKSKVMIHECMSKGHFCCEWMIEKPEKG</sequence>
<proteinExistence type="predicted"/>
<dbReference type="SUPFAM" id="SSF46785">
    <property type="entry name" value="Winged helix' DNA-binding domain"/>
    <property type="match status" value="1"/>
</dbReference>
<evidence type="ECO:0008006" key="3">
    <source>
        <dbReference type="Google" id="ProtNLM"/>
    </source>
</evidence>